<keyword evidence="2 7" id="KW-0813">Transport</keyword>
<dbReference type="KEGG" id="aym:YM304_26670"/>
<dbReference type="PANTHER" id="PTHR43386:SF25">
    <property type="entry name" value="PEPTIDE ABC TRANSPORTER PERMEASE PROTEIN"/>
    <property type="match status" value="1"/>
</dbReference>
<dbReference type="AlphaFoldDB" id="A0A6C7E939"/>
<comment type="similarity">
    <text evidence="7">Belongs to the binding-protein-dependent transport system permease family.</text>
</comment>
<proteinExistence type="inferred from homology"/>
<keyword evidence="3" id="KW-1003">Cell membrane</keyword>
<evidence type="ECO:0000256" key="3">
    <source>
        <dbReference type="ARBA" id="ARBA00022475"/>
    </source>
</evidence>
<name>A0A6C7E939_ILUCY</name>
<keyword evidence="5 7" id="KW-1133">Transmembrane helix</keyword>
<dbReference type="InterPro" id="IPR000515">
    <property type="entry name" value="MetI-like"/>
</dbReference>
<protein>
    <submittedName>
        <fullName evidence="9">Oligopeptide ABC transporter permease protein</fullName>
    </submittedName>
</protein>
<feature type="transmembrane region" description="Helical" evidence="7">
    <location>
        <begin position="216"/>
        <end position="249"/>
    </location>
</feature>
<evidence type="ECO:0000259" key="8">
    <source>
        <dbReference type="PROSITE" id="PS50928"/>
    </source>
</evidence>
<evidence type="ECO:0000256" key="4">
    <source>
        <dbReference type="ARBA" id="ARBA00022692"/>
    </source>
</evidence>
<organism evidence="9 10">
    <name type="scientific">Ilumatobacter coccineus (strain NBRC 103263 / KCTC 29153 / YM16-304)</name>
    <dbReference type="NCBI Taxonomy" id="1313172"/>
    <lineage>
        <taxon>Bacteria</taxon>
        <taxon>Bacillati</taxon>
        <taxon>Actinomycetota</taxon>
        <taxon>Acidimicrobiia</taxon>
        <taxon>Acidimicrobiales</taxon>
        <taxon>Ilumatobacteraceae</taxon>
        <taxon>Ilumatobacter</taxon>
    </lineage>
</organism>
<feature type="transmembrane region" description="Helical" evidence="7">
    <location>
        <begin position="105"/>
        <end position="130"/>
    </location>
</feature>
<evidence type="ECO:0000256" key="6">
    <source>
        <dbReference type="ARBA" id="ARBA00023136"/>
    </source>
</evidence>
<evidence type="ECO:0000313" key="9">
    <source>
        <dbReference type="EMBL" id="BAN02981.1"/>
    </source>
</evidence>
<evidence type="ECO:0000256" key="2">
    <source>
        <dbReference type="ARBA" id="ARBA00022448"/>
    </source>
</evidence>
<dbReference type="InterPro" id="IPR050366">
    <property type="entry name" value="BP-dependent_transpt_permease"/>
</dbReference>
<feature type="transmembrane region" description="Helical" evidence="7">
    <location>
        <begin position="269"/>
        <end position="291"/>
    </location>
</feature>
<dbReference type="Pfam" id="PF00528">
    <property type="entry name" value="BPD_transp_1"/>
    <property type="match status" value="1"/>
</dbReference>
<dbReference type="InterPro" id="IPR035906">
    <property type="entry name" value="MetI-like_sf"/>
</dbReference>
<comment type="subcellular location">
    <subcellularLocation>
        <location evidence="1 7">Cell membrane</location>
        <topology evidence="1 7">Multi-pass membrane protein</topology>
    </subcellularLocation>
</comment>
<sequence length="306" mass="32944">MSDQIDRPVDAPTVEVANDVETTTPMFLGLRRFARRFYQQKPAVVAAIFLILIIGSAVFAPLLATHDPYLQDLSSYLQSPSKSNWFGTDDLGRDLYSRMLFAGRVSLLAALQSVVVALVLGVIPGIVAGYSGGWIDAIIMRITDAIMAFPPLILAISIVAVLGPGLRNAMFAIGIIFAPRFLRLGRGATLAVRQETYIEAARSIGTPRRTIIRRHVLPNVAAPLIVQASLLMGVAMLAEAALSFIALGVQAPEASWGSLLQRGFRLTQSAPWLTIFPGIPIALTVLSLNVLGDGLRDSLGKEVRKS</sequence>
<dbReference type="RefSeq" id="WP_015442228.1">
    <property type="nucleotide sequence ID" value="NC_020520.1"/>
</dbReference>
<reference evidence="9 10" key="1">
    <citation type="journal article" date="2013" name="Int. J. Syst. Evol. Microbiol.">
        <title>Ilumatobacter nonamiense sp. nov. and Ilumatobacter coccineum sp. nov., isolated from seashore sand.</title>
        <authorList>
            <person name="Matsumoto A."/>
            <person name="Kasai H."/>
            <person name="Matsuo Y."/>
            <person name="Shizuri Y."/>
            <person name="Ichikawa N."/>
            <person name="Fujita N."/>
            <person name="Omura S."/>
            <person name="Takahashi Y."/>
        </authorList>
    </citation>
    <scope>NUCLEOTIDE SEQUENCE [LARGE SCALE GENOMIC DNA]</scope>
    <source>
        <strain evidence="10">NBRC 103263 / KCTC 29153 / YM16-304</strain>
    </source>
</reference>
<keyword evidence="10" id="KW-1185">Reference proteome</keyword>
<feature type="transmembrane region" description="Helical" evidence="7">
    <location>
        <begin position="169"/>
        <end position="185"/>
    </location>
</feature>
<dbReference type="Proteomes" id="UP000011863">
    <property type="component" value="Chromosome"/>
</dbReference>
<dbReference type="PROSITE" id="PS50928">
    <property type="entry name" value="ABC_TM1"/>
    <property type="match status" value="1"/>
</dbReference>
<accession>A0A6C7E939</accession>
<evidence type="ECO:0000256" key="7">
    <source>
        <dbReference type="RuleBase" id="RU363032"/>
    </source>
</evidence>
<dbReference type="GO" id="GO:0005886">
    <property type="term" value="C:plasma membrane"/>
    <property type="evidence" value="ECO:0007669"/>
    <property type="project" value="UniProtKB-SubCell"/>
</dbReference>
<gene>
    <name evidence="9" type="ORF">YM304_26670</name>
</gene>
<dbReference type="Pfam" id="PF12911">
    <property type="entry name" value="OppC_N"/>
    <property type="match status" value="1"/>
</dbReference>
<dbReference type="InterPro" id="IPR025966">
    <property type="entry name" value="OppC_N"/>
</dbReference>
<dbReference type="GO" id="GO:0055085">
    <property type="term" value="P:transmembrane transport"/>
    <property type="evidence" value="ECO:0007669"/>
    <property type="project" value="InterPro"/>
</dbReference>
<dbReference type="CDD" id="cd06261">
    <property type="entry name" value="TM_PBP2"/>
    <property type="match status" value="1"/>
</dbReference>
<dbReference type="PANTHER" id="PTHR43386">
    <property type="entry name" value="OLIGOPEPTIDE TRANSPORT SYSTEM PERMEASE PROTEIN APPC"/>
    <property type="match status" value="1"/>
</dbReference>
<dbReference type="OrthoDB" id="6637947at2"/>
<feature type="transmembrane region" description="Helical" evidence="7">
    <location>
        <begin position="43"/>
        <end position="64"/>
    </location>
</feature>
<dbReference type="EMBL" id="AP012057">
    <property type="protein sequence ID" value="BAN02981.1"/>
    <property type="molecule type" value="Genomic_DNA"/>
</dbReference>
<evidence type="ECO:0000256" key="5">
    <source>
        <dbReference type="ARBA" id="ARBA00022989"/>
    </source>
</evidence>
<evidence type="ECO:0000256" key="1">
    <source>
        <dbReference type="ARBA" id="ARBA00004651"/>
    </source>
</evidence>
<evidence type="ECO:0000313" key="10">
    <source>
        <dbReference type="Proteomes" id="UP000011863"/>
    </source>
</evidence>
<feature type="transmembrane region" description="Helical" evidence="7">
    <location>
        <begin position="142"/>
        <end position="163"/>
    </location>
</feature>
<dbReference type="SUPFAM" id="SSF161098">
    <property type="entry name" value="MetI-like"/>
    <property type="match status" value="1"/>
</dbReference>
<dbReference type="Gene3D" id="1.10.3720.10">
    <property type="entry name" value="MetI-like"/>
    <property type="match status" value="1"/>
</dbReference>
<feature type="domain" description="ABC transmembrane type-1" evidence="8">
    <location>
        <begin position="103"/>
        <end position="292"/>
    </location>
</feature>
<keyword evidence="4 7" id="KW-0812">Transmembrane</keyword>
<keyword evidence="6 7" id="KW-0472">Membrane</keyword>